<comment type="caution">
    <text evidence="1">The sequence shown here is derived from an EMBL/GenBank/DDBJ whole genome shotgun (WGS) entry which is preliminary data.</text>
</comment>
<organism evidence="1 2">
    <name type="scientific">Candidatus Magasanikbacteria bacterium GW2011_GWA2_56_11</name>
    <dbReference type="NCBI Taxonomy" id="1619044"/>
    <lineage>
        <taxon>Bacteria</taxon>
        <taxon>Candidatus Magasanikiibacteriota</taxon>
    </lineage>
</organism>
<evidence type="ECO:0000313" key="2">
    <source>
        <dbReference type="Proteomes" id="UP000033870"/>
    </source>
</evidence>
<name>A0A0G1YGF3_9BACT</name>
<dbReference type="EMBL" id="LCRX01000008">
    <property type="protein sequence ID" value="KKW42306.1"/>
    <property type="molecule type" value="Genomic_DNA"/>
</dbReference>
<dbReference type="AlphaFoldDB" id="A0A0G1YGF3"/>
<evidence type="ECO:0000313" key="1">
    <source>
        <dbReference type="EMBL" id="KKW42306.1"/>
    </source>
</evidence>
<accession>A0A0G1YGF3</accession>
<dbReference type="Proteomes" id="UP000033870">
    <property type="component" value="Unassembled WGS sequence"/>
</dbReference>
<gene>
    <name evidence="1" type="ORF">UY92_C0008G0002</name>
</gene>
<proteinExistence type="predicted"/>
<reference evidence="1 2" key="1">
    <citation type="journal article" date="2015" name="Nature">
        <title>rRNA introns, odd ribosomes, and small enigmatic genomes across a large radiation of phyla.</title>
        <authorList>
            <person name="Brown C.T."/>
            <person name="Hug L.A."/>
            <person name="Thomas B.C."/>
            <person name="Sharon I."/>
            <person name="Castelle C.J."/>
            <person name="Singh A."/>
            <person name="Wilkins M.J."/>
            <person name="Williams K.H."/>
            <person name="Banfield J.F."/>
        </authorList>
    </citation>
    <scope>NUCLEOTIDE SEQUENCE [LARGE SCALE GENOMIC DNA]</scope>
</reference>
<sequence length="126" mass="14143">MPDYIKKFKKRVDSYSEKVKLAISMDEGKGLAGVEASMYSDAQKSIQKMDGMIQSIISLTGEGKEPTSDPDDPETYKILDLTLRGSFELRPHFSKVGSSELFAVYGELNDSWEELAQRELKKSTPK</sequence>
<protein>
    <submittedName>
        <fullName evidence="1">Uncharacterized protein</fullName>
    </submittedName>
</protein>